<dbReference type="PANTHER" id="PTHR43298:SF2">
    <property type="entry name" value="FMN_FAD EXPORTER YEEO-RELATED"/>
    <property type="match status" value="1"/>
</dbReference>
<feature type="transmembrane region" description="Helical" evidence="6">
    <location>
        <begin position="351"/>
        <end position="368"/>
    </location>
</feature>
<feature type="transmembrane region" description="Helical" evidence="6">
    <location>
        <begin position="157"/>
        <end position="176"/>
    </location>
</feature>
<dbReference type="InterPro" id="IPR050222">
    <property type="entry name" value="MATE_MdtK"/>
</dbReference>
<dbReference type="InterPro" id="IPR002528">
    <property type="entry name" value="MATE_fam"/>
</dbReference>
<dbReference type="GO" id="GO:0015297">
    <property type="term" value="F:antiporter activity"/>
    <property type="evidence" value="ECO:0007669"/>
    <property type="project" value="InterPro"/>
</dbReference>
<dbReference type="KEGG" id="pmic:NW74_01495"/>
<dbReference type="PANTHER" id="PTHR43298">
    <property type="entry name" value="MULTIDRUG RESISTANCE PROTEIN NORM-RELATED"/>
    <property type="match status" value="1"/>
</dbReference>
<feature type="transmembrane region" description="Helical" evidence="6">
    <location>
        <begin position="380"/>
        <end position="399"/>
    </location>
</feature>
<feature type="transmembrane region" description="Helical" evidence="6">
    <location>
        <begin position="311"/>
        <end position="331"/>
    </location>
</feature>
<dbReference type="Proteomes" id="UP000031386">
    <property type="component" value="Chromosome"/>
</dbReference>
<dbReference type="Pfam" id="PF01554">
    <property type="entry name" value="MatE"/>
    <property type="match status" value="2"/>
</dbReference>
<dbReference type="RefSeq" id="WP_041953510.1">
    <property type="nucleotide sequence ID" value="NZ_CP009761.1"/>
</dbReference>
<organism evidence="7 8">
    <name type="scientific">Parvimonas micra</name>
    <dbReference type="NCBI Taxonomy" id="33033"/>
    <lineage>
        <taxon>Bacteria</taxon>
        <taxon>Bacillati</taxon>
        <taxon>Bacillota</taxon>
        <taxon>Tissierellia</taxon>
        <taxon>Tissierellales</taxon>
        <taxon>Peptoniphilaceae</taxon>
        <taxon>Parvimonas</taxon>
    </lineage>
</organism>
<comment type="similarity">
    <text evidence="2">Belongs to the multi antimicrobial extrusion (MATE) (TC 2.A.66.1) family.</text>
</comment>
<accession>A0A0B4S0V7</accession>
<dbReference type="GO" id="GO:0005886">
    <property type="term" value="C:plasma membrane"/>
    <property type="evidence" value="ECO:0007669"/>
    <property type="project" value="TreeGrafter"/>
</dbReference>
<evidence type="ECO:0000256" key="2">
    <source>
        <dbReference type="ARBA" id="ARBA00010199"/>
    </source>
</evidence>
<keyword evidence="6" id="KW-0472">Membrane</keyword>
<feature type="transmembrane region" description="Helical" evidence="6">
    <location>
        <begin position="405"/>
        <end position="426"/>
    </location>
</feature>
<keyword evidence="4" id="KW-0813">Transport</keyword>
<name>A0A0B4S0V7_9FIRM</name>
<evidence type="ECO:0000256" key="3">
    <source>
        <dbReference type="ARBA" id="ARBA00020268"/>
    </source>
</evidence>
<gene>
    <name evidence="7" type="ORF">NW74_01495</name>
</gene>
<dbReference type="AlphaFoldDB" id="A0A0B4S0V7"/>
<evidence type="ECO:0000256" key="1">
    <source>
        <dbReference type="ARBA" id="ARBA00003408"/>
    </source>
</evidence>
<sequence>MKNKRLELNKFAFPLMVNFILSYILELSDIAIVARVSTPAFNAVNLISSTLYTISGVLGATAIIINTKLGEKLGQGDEKGLNYEFFSSLAINIFMGILFLLLMLIGKTYFLKIFYNLSGETLKQGILFSYPMSFCVLLQLCLFTFGAYFRISNMTKWILIGSTISSVLNLGLDYLFVLGKFGFPKLGITMVGFTTVFSMFVNLLIYIFVLKNKLNLKFELLKSYFINGFNHFKLAFPIMIQEIFDGTIFVIIFNMIVIRIGNNEFAGYSIITNLIMFLFTFKHIYGSATLSLISISSGEKNIRNLIDYPKISVKITTVLFIFGSALFFIFREYLPKLITDDVSVQNITTKFLIFFLIANICSSYSYIYKCALQGLNKNMFLLKTTAGVNILSLILMLILTQIFDLSLFGVAFSQFVNEFILSIIFLKYYRYIITDEFYNLTKD</sequence>
<evidence type="ECO:0000256" key="4">
    <source>
        <dbReference type="ARBA" id="ARBA00022448"/>
    </source>
</evidence>
<feature type="transmembrane region" description="Helical" evidence="6">
    <location>
        <begin position="46"/>
        <end position="65"/>
    </location>
</feature>
<feature type="transmembrane region" description="Helical" evidence="6">
    <location>
        <begin position="267"/>
        <end position="290"/>
    </location>
</feature>
<dbReference type="OrthoDB" id="62420at2"/>
<feature type="transmembrane region" description="Helical" evidence="6">
    <location>
        <begin position="12"/>
        <end position="34"/>
    </location>
</feature>
<evidence type="ECO:0000256" key="6">
    <source>
        <dbReference type="SAM" id="Phobius"/>
    </source>
</evidence>
<comment type="function">
    <text evidence="1">Multidrug efflux pump.</text>
</comment>
<keyword evidence="6" id="KW-1133">Transmembrane helix</keyword>
<keyword evidence="6" id="KW-0812">Transmembrane</keyword>
<proteinExistence type="inferred from homology"/>
<evidence type="ECO:0000256" key="5">
    <source>
        <dbReference type="ARBA" id="ARBA00031636"/>
    </source>
</evidence>
<reference evidence="7 8" key="1">
    <citation type="submission" date="2014-10" db="EMBL/GenBank/DDBJ databases">
        <title>Complete genome sequence of Parvimonas micra KCOM 1535 (= ChDC B708).</title>
        <authorList>
            <person name="Kook J.-K."/>
            <person name="Park S.-N."/>
            <person name="Lim Y.K."/>
            <person name="Roh H."/>
        </authorList>
    </citation>
    <scope>NUCLEOTIDE SEQUENCE [LARGE SCALE GENOMIC DNA]</scope>
    <source>
        <strain evidence="8">KCOM 1535 / ChDC B708</strain>
    </source>
</reference>
<feature type="transmembrane region" description="Helical" evidence="6">
    <location>
        <begin position="188"/>
        <end position="209"/>
    </location>
</feature>
<dbReference type="STRING" id="33033.NW74_01495"/>
<evidence type="ECO:0000313" key="7">
    <source>
        <dbReference type="EMBL" id="AIZ36119.1"/>
    </source>
</evidence>
<dbReference type="GO" id="GO:0042910">
    <property type="term" value="F:xenobiotic transmembrane transporter activity"/>
    <property type="evidence" value="ECO:0007669"/>
    <property type="project" value="InterPro"/>
</dbReference>
<dbReference type="EMBL" id="CP009761">
    <property type="protein sequence ID" value="AIZ36119.1"/>
    <property type="molecule type" value="Genomic_DNA"/>
</dbReference>
<feature type="transmembrane region" description="Helical" evidence="6">
    <location>
        <begin position="126"/>
        <end position="145"/>
    </location>
</feature>
<protein>
    <recommendedName>
        <fullName evidence="3">Probable multidrug resistance protein NorM</fullName>
    </recommendedName>
    <alternativeName>
        <fullName evidence="5">Multidrug-efflux transporter</fullName>
    </alternativeName>
</protein>
<evidence type="ECO:0000313" key="8">
    <source>
        <dbReference type="Proteomes" id="UP000031386"/>
    </source>
</evidence>
<keyword evidence="8" id="KW-1185">Reference proteome</keyword>
<feature type="transmembrane region" description="Helical" evidence="6">
    <location>
        <begin position="85"/>
        <end position="106"/>
    </location>
</feature>